<gene>
    <name evidence="7" type="ORF">GCM10009821_16180</name>
</gene>
<comment type="subcellular location">
    <subcellularLocation>
        <location evidence="1">Cell membrane</location>
        <topology evidence="1">Multi-pass membrane protein</topology>
    </subcellularLocation>
</comment>
<evidence type="ECO:0000256" key="5">
    <source>
        <dbReference type="ARBA" id="ARBA00023136"/>
    </source>
</evidence>
<dbReference type="Pfam" id="PF01810">
    <property type="entry name" value="LysE"/>
    <property type="match status" value="1"/>
</dbReference>
<comment type="caution">
    <text evidence="7">The sequence shown here is derived from an EMBL/GenBank/DDBJ whole genome shotgun (WGS) entry which is preliminary data.</text>
</comment>
<dbReference type="EMBL" id="BAAAPY010000004">
    <property type="protein sequence ID" value="GAA2077336.1"/>
    <property type="molecule type" value="Genomic_DNA"/>
</dbReference>
<name>A0ABP5HHW3_9ACTN</name>
<evidence type="ECO:0000256" key="4">
    <source>
        <dbReference type="ARBA" id="ARBA00022989"/>
    </source>
</evidence>
<keyword evidence="5 6" id="KW-0472">Membrane</keyword>
<feature type="transmembrane region" description="Helical" evidence="6">
    <location>
        <begin position="38"/>
        <end position="58"/>
    </location>
</feature>
<evidence type="ECO:0000313" key="7">
    <source>
        <dbReference type="EMBL" id="GAA2077336.1"/>
    </source>
</evidence>
<keyword evidence="2" id="KW-1003">Cell membrane</keyword>
<evidence type="ECO:0000256" key="3">
    <source>
        <dbReference type="ARBA" id="ARBA00022692"/>
    </source>
</evidence>
<feature type="transmembrane region" description="Helical" evidence="6">
    <location>
        <begin position="70"/>
        <end position="87"/>
    </location>
</feature>
<accession>A0ABP5HHW3</accession>
<feature type="transmembrane region" description="Helical" evidence="6">
    <location>
        <begin position="6"/>
        <end position="26"/>
    </location>
</feature>
<keyword evidence="3 6" id="KW-0812">Transmembrane</keyword>
<evidence type="ECO:0000256" key="1">
    <source>
        <dbReference type="ARBA" id="ARBA00004651"/>
    </source>
</evidence>
<evidence type="ECO:0000256" key="2">
    <source>
        <dbReference type="ARBA" id="ARBA00022475"/>
    </source>
</evidence>
<dbReference type="InterPro" id="IPR001123">
    <property type="entry name" value="LeuE-type"/>
</dbReference>
<keyword evidence="8" id="KW-1185">Reference proteome</keyword>
<protein>
    <submittedName>
        <fullName evidence="7">LysE/ArgO family amino acid transporter</fullName>
    </submittedName>
</protein>
<dbReference type="RefSeq" id="WP_344326781.1">
    <property type="nucleotide sequence ID" value="NZ_BAAAPY010000004.1"/>
</dbReference>
<evidence type="ECO:0000256" key="6">
    <source>
        <dbReference type="SAM" id="Phobius"/>
    </source>
</evidence>
<feature type="transmembrane region" description="Helical" evidence="6">
    <location>
        <begin position="194"/>
        <end position="215"/>
    </location>
</feature>
<dbReference type="Proteomes" id="UP001501480">
    <property type="component" value="Unassembled WGS sequence"/>
</dbReference>
<reference evidence="8" key="1">
    <citation type="journal article" date="2019" name="Int. J. Syst. Evol. Microbiol.">
        <title>The Global Catalogue of Microorganisms (GCM) 10K type strain sequencing project: providing services to taxonomists for standard genome sequencing and annotation.</title>
        <authorList>
            <consortium name="The Broad Institute Genomics Platform"/>
            <consortium name="The Broad Institute Genome Sequencing Center for Infectious Disease"/>
            <person name="Wu L."/>
            <person name="Ma J."/>
        </authorList>
    </citation>
    <scope>NUCLEOTIDE SEQUENCE [LARGE SCALE GENOMIC DNA]</scope>
    <source>
        <strain evidence="8">JCM 15749</strain>
    </source>
</reference>
<dbReference type="PANTHER" id="PTHR30086">
    <property type="entry name" value="ARGININE EXPORTER PROTEIN ARGO"/>
    <property type="match status" value="1"/>
</dbReference>
<organism evidence="7 8">
    <name type="scientific">Aeromicrobium halocynthiae</name>
    <dbReference type="NCBI Taxonomy" id="560557"/>
    <lineage>
        <taxon>Bacteria</taxon>
        <taxon>Bacillati</taxon>
        <taxon>Actinomycetota</taxon>
        <taxon>Actinomycetes</taxon>
        <taxon>Propionibacteriales</taxon>
        <taxon>Nocardioidaceae</taxon>
        <taxon>Aeromicrobium</taxon>
    </lineage>
</organism>
<feature type="transmembrane region" description="Helical" evidence="6">
    <location>
        <begin position="162"/>
        <end position="182"/>
    </location>
</feature>
<evidence type="ECO:0000313" key="8">
    <source>
        <dbReference type="Proteomes" id="UP001501480"/>
    </source>
</evidence>
<sequence length="218" mass="22484">MTSALPGFLTGLGLIVAIGAQNAFVLRQGLRREHVVPVVLVCAISDALLVVAGVAGLGRLLEVAPWFEPAARWAAVTFLLAYATLAARRALRPQGAGLEPSGGSATTPLPEGSTRAVVVMTAASRSRVVATTVALTWLNPHVYVDTVLLLGSVASTHGDDRWWFAVGAVAASIVWFTALGLGARSLGGVLRGPAAWRAIDATVALMMLAVAAMLVRGA</sequence>
<proteinExistence type="predicted"/>
<dbReference type="PANTHER" id="PTHR30086:SF20">
    <property type="entry name" value="ARGININE EXPORTER PROTEIN ARGO-RELATED"/>
    <property type="match status" value="1"/>
</dbReference>
<keyword evidence="4 6" id="KW-1133">Transmembrane helix</keyword>